<protein>
    <submittedName>
        <fullName evidence="1">RES family NAD+ phosphorylase</fullName>
    </submittedName>
</protein>
<comment type="caution">
    <text evidence="1">The sequence shown here is derived from an EMBL/GenBank/DDBJ whole genome shotgun (WGS) entry which is preliminary data.</text>
</comment>
<dbReference type="RefSeq" id="WP_127170481.1">
    <property type="nucleotide sequence ID" value="NZ_JARVVL010000010.1"/>
</dbReference>
<dbReference type="AlphaFoldDB" id="A0A6L9XGA0"/>
<reference evidence="1 2" key="1">
    <citation type="submission" date="2019-11" db="EMBL/GenBank/DDBJ databases">
        <title>Genome-resolved metagenomics to study the prevalence of co-infection and intraspecific heterogeneity among plant pathogen metapopulations.</title>
        <authorList>
            <person name="Newberry E."/>
            <person name="Bhandari R."/>
            <person name="Kemble J."/>
            <person name="Sikora E."/>
            <person name="Potnis N."/>
        </authorList>
    </citation>
    <scope>NUCLEOTIDE SEQUENCE [LARGE SCALE GENOMIC DNA]</scope>
    <source>
        <strain evidence="1">Xp_Tom_Tuscaloosa_18b</strain>
    </source>
</reference>
<dbReference type="InterPro" id="IPR014914">
    <property type="entry name" value="RES_dom"/>
</dbReference>
<accession>A0A6L9XGA0</accession>
<dbReference type="Pfam" id="PF08808">
    <property type="entry name" value="RES"/>
    <property type="match status" value="1"/>
</dbReference>
<proteinExistence type="predicted"/>
<organism evidence="1 2">
    <name type="scientific">Xanthomonas perforans</name>
    <dbReference type="NCBI Taxonomy" id="442694"/>
    <lineage>
        <taxon>Bacteria</taxon>
        <taxon>Pseudomonadati</taxon>
        <taxon>Pseudomonadota</taxon>
        <taxon>Gammaproteobacteria</taxon>
        <taxon>Lysobacterales</taxon>
        <taxon>Lysobacteraceae</taxon>
        <taxon>Xanthomonas</taxon>
    </lineage>
</organism>
<name>A0A6L9XGA0_XANPE</name>
<evidence type="ECO:0000313" key="2">
    <source>
        <dbReference type="Proteomes" id="UP000471082"/>
    </source>
</evidence>
<dbReference type="Proteomes" id="UP000471082">
    <property type="component" value="Unassembled WGS sequence"/>
</dbReference>
<evidence type="ECO:0000313" key="1">
    <source>
        <dbReference type="EMBL" id="NEL78611.1"/>
    </source>
</evidence>
<dbReference type="EMBL" id="JAAGYU010000158">
    <property type="protein sequence ID" value="NEL78611.1"/>
    <property type="molecule type" value="Genomic_DNA"/>
</dbReference>
<gene>
    <name evidence="1" type="ORF">G3W61_20575</name>
</gene>
<sequence length="238" mass="25476">MKGQMMPGGSPWCVVTPTLQVVPPIPLWHVFKRGFGALAPNPKSEARMALVRTHGMFYAADTAAGALWETVLRSVHVGSDLKAHVLPMHLRGYDIVKIQAQRPDLPLLALGQPGLRALYHDPDSAAAQAVATLLHQPDHSVTHPEAVQLYAQLRAVGISDMPVLSWPSRMHHPSTAYLAYEKPMDSSWWQVVGPVISLDDPATGYPLVSAALASSGFTWATPLATTATAPPPVPGTGP</sequence>